<dbReference type="GO" id="GO:0005829">
    <property type="term" value="C:cytosol"/>
    <property type="evidence" value="ECO:0007669"/>
    <property type="project" value="GOC"/>
</dbReference>
<evidence type="ECO:0000256" key="10">
    <source>
        <dbReference type="SAM" id="Phobius"/>
    </source>
</evidence>
<evidence type="ECO:0000256" key="9">
    <source>
        <dbReference type="SAM" id="Coils"/>
    </source>
</evidence>
<dbReference type="FunFam" id="1.20.5.110:FF:000002">
    <property type="entry name" value="Vesicle transport through interaction with t-SNAREsB"/>
    <property type="match status" value="1"/>
</dbReference>
<dbReference type="SUPFAM" id="SSF58038">
    <property type="entry name" value="SNARE fusion complex"/>
    <property type="match status" value="1"/>
</dbReference>
<evidence type="ECO:0000256" key="4">
    <source>
        <dbReference type="ARBA" id="ARBA00022692"/>
    </source>
</evidence>
<evidence type="ECO:0000256" key="1">
    <source>
        <dbReference type="ARBA" id="ARBA00004409"/>
    </source>
</evidence>
<dbReference type="GO" id="GO:0048280">
    <property type="term" value="P:vesicle fusion with Golgi apparatus"/>
    <property type="evidence" value="ECO:0007669"/>
    <property type="project" value="TreeGrafter"/>
</dbReference>
<dbReference type="GO" id="GO:0006896">
    <property type="term" value="P:Golgi to vacuole transport"/>
    <property type="evidence" value="ECO:0007669"/>
    <property type="project" value="TreeGrafter"/>
</dbReference>
<evidence type="ECO:0000256" key="5">
    <source>
        <dbReference type="ARBA" id="ARBA00022927"/>
    </source>
</evidence>
<gene>
    <name evidence="12" type="ORF">SAPINGB_P000666</name>
</gene>
<keyword evidence="8 10" id="KW-0472">Membrane</keyword>
<dbReference type="Pfam" id="PF05008">
    <property type="entry name" value="V-SNARE"/>
    <property type="match status" value="1"/>
</dbReference>
<dbReference type="AlphaFoldDB" id="A0A5E8B2Q4"/>
<dbReference type="EMBL" id="CABVLU010000001">
    <property type="protein sequence ID" value="VVT45186.1"/>
    <property type="molecule type" value="Genomic_DNA"/>
</dbReference>
<keyword evidence="7 9" id="KW-0175">Coiled coil</keyword>
<feature type="transmembrane region" description="Helical" evidence="10">
    <location>
        <begin position="203"/>
        <end position="225"/>
    </location>
</feature>
<protein>
    <recommendedName>
        <fullName evidence="11">t-SNARE coiled-coil homology domain-containing protein</fullName>
    </recommendedName>
</protein>
<dbReference type="GO" id="GO:0005789">
    <property type="term" value="C:endoplasmic reticulum membrane"/>
    <property type="evidence" value="ECO:0007669"/>
    <property type="project" value="TreeGrafter"/>
</dbReference>
<keyword evidence="3" id="KW-0813">Transport</keyword>
<sequence>MANLMDNDLISKYESEFGLTSTEITQKLDALTTEVDKDQRKKLLSSVERAIEEAYEILDQLAVEIQNIPSAARGPYNGRLRDYRASLDKAKRDVKRAGEESARVELFGSRALNSGIPGASSDDIALDQRQQLLQGTASLERSSQRLRDSQRLANETEQIGANILSDLRGQREQISNARNTLMEADGHVDKSIRTLRSMARRMATNRIITVAIIVVLVLLILLVIASKFW</sequence>
<proteinExistence type="inferred from homology"/>
<dbReference type="PANTHER" id="PTHR21230">
    <property type="entry name" value="VESICLE TRANSPORT V-SNARE PROTEIN VTI1-RELATED"/>
    <property type="match status" value="1"/>
</dbReference>
<dbReference type="PANTHER" id="PTHR21230:SF26">
    <property type="entry name" value="VESICLE TRANSPORT THROUGH INTERACTION WITH T-SNARES HOMOLOG 1A"/>
    <property type="match status" value="1"/>
</dbReference>
<keyword evidence="13" id="KW-1185">Reference proteome</keyword>
<dbReference type="SUPFAM" id="SSF47661">
    <property type="entry name" value="t-snare proteins"/>
    <property type="match status" value="1"/>
</dbReference>
<dbReference type="GO" id="GO:0006886">
    <property type="term" value="P:intracellular protein transport"/>
    <property type="evidence" value="ECO:0007669"/>
    <property type="project" value="InterPro"/>
</dbReference>
<keyword evidence="4 10" id="KW-0812">Transmembrane</keyword>
<comment type="subcellular location">
    <subcellularLocation>
        <location evidence="1">Golgi apparatus membrane</location>
        <topology evidence="1">Single-pass type IV membrane protein</topology>
    </subcellularLocation>
</comment>
<evidence type="ECO:0000256" key="2">
    <source>
        <dbReference type="ARBA" id="ARBA00006108"/>
    </source>
</evidence>
<dbReference type="SMART" id="SM00397">
    <property type="entry name" value="t_SNARE"/>
    <property type="match status" value="1"/>
</dbReference>
<evidence type="ECO:0000313" key="13">
    <source>
        <dbReference type="Proteomes" id="UP000398389"/>
    </source>
</evidence>
<accession>A0A5E8B2Q4</accession>
<evidence type="ECO:0000256" key="6">
    <source>
        <dbReference type="ARBA" id="ARBA00022989"/>
    </source>
</evidence>
<dbReference type="GO" id="GO:0006891">
    <property type="term" value="P:intra-Golgi vesicle-mediated transport"/>
    <property type="evidence" value="ECO:0007669"/>
    <property type="project" value="TreeGrafter"/>
</dbReference>
<evidence type="ECO:0000256" key="8">
    <source>
        <dbReference type="ARBA" id="ARBA00023136"/>
    </source>
</evidence>
<comment type="similarity">
    <text evidence="2">Belongs to the VTI1 family.</text>
</comment>
<organism evidence="12 13">
    <name type="scientific">Magnusiomyces paraingens</name>
    <dbReference type="NCBI Taxonomy" id="2606893"/>
    <lineage>
        <taxon>Eukaryota</taxon>
        <taxon>Fungi</taxon>
        <taxon>Dikarya</taxon>
        <taxon>Ascomycota</taxon>
        <taxon>Saccharomycotina</taxon>
        <taxon>Dipodascomycetes</taxon>
        <taxon>Dipodascales</taxon>
        <taxon>Dipodascaceae</taxon>
        <taxon>Magnusiomyces</taxon>
    </lineage>
</organism>
<dbReference type="GeneID" id="43579489"/>
<evidence type="ECO:0000259" key="11">
    <source>
        <dbReference type="SMART" id="SM00397"/>
    </source>
</evidence>
<evidence type="ECO:0000313" key="12">
    <source>
        <dbReference type="EMBL" id="VVT45186.1"/>
    </source>
</evidence>
<keyword evidence="6 10" id="KW-1133">Transmembrane helix</keyword>
<dbReference type="GO" id="GO:0012507">
    <property type="term" value="C:ER to Golgi transport vesicle membrane"/>
    <property type="evidence" value="ECO:0007669"/>
    <property type="project" value="TreeGrafter"/>
</dbReference>
<dbReference type="Proteomes" id="UP000398389">
    <property type="component" value="Unassembled WGS sequence"/>
</dbReference>
<feature type="domain" description="T-SNARE coiled-coil homology" evidence="11">
    <location>
        <begin position="131"/>
        <end position="198"/>
    </location>
</feature>
<reference evidence="12 13" key="1">
    <citation type="submission" date="2019-09" db="EMBL/GenBank/DDBJ databases">
        <authorList>
            <person name="Brejova B."/>
        </authorList>
    </citation>
    <scope>NUCLEOTIDE SEQUENCE [LARGE SCALE GENOMIC DNA]</scope>
</reference>
<evidence type="ECO:0000256" key="3">
    <source>
        <dbReference type="ARBA" id="ARBA00022448"/>
    </source>
</evidence>
<dbReference type="InterPro" id="IPR007705">
    <property type="entry name" value="Vesicle_trsprt_v-SNARE_N"/>
</dbReference>
<dbReference type="InterPro" id="IPR010989">
    <property type="entry name" value="SNARE"/>
</dbReference>
<feature type="coiled-coil region" evidence="9">
    <location>
        <begin position="44"/>
        <end position="100"/>
    </location>
</feature>
<evidence type="ECO:0000256" key="7">
    <source>
        <dbReference type="ARBA" id="ARBA00023054"/>
    </source>
</evidence>
<dbReference type="RefSeq" id="XP_031851280.1">
    <property type="nucleotide sequence ID" value="XM_031995389.1"/>
</dbReference>
<dbReference type="CDD" id="cd15862">
    <property type="entry name" value="SNARE_Vti1"/>
    <property type="match status" value="1"/>
</dbReference>
<dbReference type="GO" id="GO:0005484">
    <property type="term" value="F:SNAP receptor activity"/>
    <property type="evidence" value="ECO:0007669"/>
    <property type="project" value="TreeGrafter"/>
</dbReference>
<dbReference type="Gene3D" id="1.20.58.400">
    <property type="entry name" value="t-snare proteins"/>
    <property type="match status" value="1"/>
</dbReference>
<dbReference type="GO" id="GO:0016236">
    <property type="term" value="P:macroautophagy"/>
    <property type="evidence" value="ECO:0007669"/>
    <property type="project" value="TreeGrafter"/>
</dbReference>
<name>A0A5E8B2Q4_9ASCO</name>
<dbReference type="GO" id="GO:0000149">
    <property type="term" value="F:SNARE binding"/>
    <property type="evidence" value="ECO:0007669"/>
    <property type="project" value="TreeGrafter"/>
</dbReference>
<dbReference type="GO" id="GO:0000139">
    <property type="term" value="C:Golgi membrane"/>
    <property type="evidence" value="ECO:0007669"/>
    <property type="project" value="UniProtKB-SubCell"/>
</dbReference>
<dbReference type="GO" id="GO:0031201">
    <property type="term" value="C:SNARE complex"/>
    <property type="evidence" value="ECO:0007669"/>
    <property type="project" value="TreeGrafter"/>
</dbReference>
<dbReference type="InterPro" id="IPR000727">
    <property type="entry name" value="T_SNARE_dom"/>
</dbReference>
<keyword evidence="5" id="KW-0653">Protein transport</keyword>
<dbReference type="Pfam" id="PF12352">
    <property type="entry name" value="V-SNARE_C"/>
    <property type="match status" value="1"/>
</dbReference>
<dbReference type="InterPro" id="IPR038407">
    <property type="entry name" value="v-SNARE_N_sf"/>
</dbReference>
<dbReference type="GO" id="GO:0042147">
    <property type="term" value="P:retrograde transport, endosome to Golgi"/>
    <property type="evidence" value="ECO:0007669"/>
    <property type="project" value="TreeGrafter"/>
</dbReference>
<dbReference type="Gene3D" id="1.20.5.110">
    <property type="match status" value="1"/>
</dbReference>
<dbReference type="GO" id="GO:0031902">
    <property type="term" value="C:late endosome membrane"/>
    <property type="evidence" value="ECO:0007669"/>
    <property type="project" value="TreeGrafter"/>
</dbReference>
<dbReference type="OrthoDB" id="430637at2759"/>